<evidence type="ECO:0000313" key="5">
    <source>
        <dbReference type="Proteomes" id="UP000190774"/>
    </source>
</evidence>
<evidence type="ECO:0000256" key="1">
    <source>
        <dbReference type="ARBA" id="ARBA00022801"/>
    </source>
</evidence>
<dbReference type="PANTHER" id="PTHR22901">
    <property type="entry name" value="SIALATE O-ACETYLESTERASE"/>
    <property type="match status" value="1"/>
</dbReference>
<dbReference type="InterPro" id="IPR036514">
    <property type="entry name" value="SGNH_hydro_sf"/>
</dbReference>
<protein>
    <recommendedName>
        <fullName evidence="3">Sialate O-acetylesterase domain-containing protein</fullName>
    </recommendedName>
</protein>
<keyword evidence="2" id="KW-0732">Signal</keyword>
<feature type="chain" id="PRO_5012933643" description="Sialate O-acetylesterase domain-containing protein" evidence="2">
    <location>
        <begin position="19"/>
        <end position="1007"/>
    </location>
</feature>
<name>A0A1T4YRB0_9BACT</name>
<evidence type="ECO:0000259" key="3">
    <source>
        <dbReference type="Pfam" id="PF03629"/>
    </source>
</evidence>
<dbReference type="AlphaFoldDB" id="A0A1T4YRB0"/>
<dbReference type="InterPro" id="IPR005181">
    <property type="entry name" value="SASA"/>
</dbReference>
<dbReference type="Proteomes" id="UP000190774">
    <property type="component" value="Unassembled WGS sequence"/>
</dbReference>
<feature type="signal peptide" evidence="2">
    <location>
        <begin position="1"/>
        <end position="18"/>
    </location>
</feature>
<evidence type="ECO:0000256" key="2">
    <source>
        <dbReference type="SAM" id="SignalP"/>
    </source>
</evidence>
<proteinExistence type="predicted"/>
<gene>
    <name evidence="4" type="ORF">SAMN02745166_03983</name>
</gene>
<keyword evidence="1" id="KW-0378">Hydrolase</keyword>
<organism evidence="4 5">
    <name type="scientific">Prosthecobacter debontii</name>
    <dbReference type="NCBI Taxonomy" id="48467"/>
    <lineage>
        <taxon>Bacteria</taxon>
        <taxon>Pseudomonadati</taxon>
        <taxon>Verrucomicrobiota</taxon>
        <taxon>Verrucomicrobiia</taxon>
        <taxon>Verrucomicrobiales</taxon>
        <taxon>Verrucomicrobiaceae</taxon>
        <taxon>Prosthecobacter</taxon>
    </lineage>
</organism>
<dbReference type="PANTHER" id="PTHR22901:SF0">
    <property type="entry name" value="SIALATE O-ACETYLESTERASE"/>
    <property type="match status" value="1"/>
</dbReference>
<dbReference type="SUPFAM" id="SSF52266">
    <property type="entry name" value="SGNH hydrolase"/>
    <property type="match status" value="2"/>
</dbReference>
<feature type="domain" description="Sialate O-acetylesterase" evidence="3">
    <location>
        <begin position="102"/>
        <end position="225"/>
    </location>
</feature>
<dbReference type="Pfam" id="PF03629">
    <property type="entry name" value="SASA"/>
    <property type="match status" value="4"/>
</dbReference>
<keyword evidence="5" id="KW-1185">Reference proteome</keyword>
<accession>A0A1T4YRB0</accession>
<dbReference type="RefSeq" id="WP_078815142.1">
    <property type="nucleotide sequence ID" value="NZ_FUYE01000016.1"/>
</dbReference>
<feature type="domain" description="Sialate O-acetylesterase" evidence="3">
    <location>
        <begin position="598"/>
        <end position="704"/>
    </location>
</feature>
<dbReference type="GO" id="GO:0005975">
    <property type="term" value="P:carbohydrate metabolic process"/>
    <property type="evidence" value="ECO:0007669"/>
    <property type="project" value="TreeGrafter"/>
</dbReference>
<feature type="domain" description="Sialate O-acetylesterase" evidence="3">
    <location>
        <begin position="278"/>
        <end position="383"/>
    </location>
</feature>
<sequence length="1007" mass="110946">MKRLFALALSFAPLVAFADVRLPAIISDHMVVQAGVKVPIWGWADAGEEVSVSLGEQTANAKTAGDGKWQVELAAMKATDQPLTLSVTGKNTLKVQDVLVGEVWLGSGQSNMAMTVSGSLNYEEEQKAANQPHIRMFTVERASKAEPQKDCTGTWQVCSAETVGRFSAAAYFFGRELHRELKQPVGLINSSWGGTAIEAWTSREAQSKLPVYPEIIAPWDEAAKQPWDAAKEADKYKAAVTQWKQSVAEAKAAGKAQPRPPVQAVQPRLHQNHPANLYNGMIAPLIPYAIKGAIWYQGEHNSNKPYVGSYSLQLQTLIEDWRGRWGYEFPFAWVQLPDYREPQQNPVEVQRWPLIREQMLKTLRVPKTGMAVALGLGEVKDIHPKNKQGVGKRLSLWALSQVYGQNMESWSGPLLSKHEVKGGNVTLTFEHAEGGLASKDSGNELKGFAIAGADRRFVWARARIVGGNRVVVASPEVSQPVAVRYAWADNPVWSLQNGAGLPASPFRTDEWEIELKLAGIFGDHMVVQAGTAVPVWGWSEPGDSISVTLGKEMATTTATPDGHWSVRLMPQPASAEPQVMTVKGNKKTLTLKDVLVGEVWLASGQSNMAFLFSRGEYSAAETSAANLPQMRMFTVKQHSTRMAQEDCEGEWVVASPETVQNFSAVAWFFGKALHESLKTPVGMINSSWGGTDIAAWTSEDAQVKVPELKVGLENWAKAAETYDGPKEKEAYDKRVKAWAEAVKQVKAKGGETLPRKPRFNGPPDRDQNHPANLYNGMIHPLIPYAIKGAIWYQGEHNCSTQAKAELYGKQLPLLVQDWRAKWRSNLPFAWVQLPNFEQAAYRPLVREAMLKSLSVPNTGMAVTIDVGEAHDNHPKDKKSVGERLALWAQARVYRQKLPAYSGPTPRDHEIKNGAVHVRFNNAQGDLVLRGEAAEGFEVAGADQKWKPAQAKVASNLLILSNPEIKQPVAARYAWAANPKAILYNGEGLPASPFRTDEWPMTEPTQLK</sequence>
<reference evidence="5" key="1">
    <citation type="submission" date="2017-02" db="EMBL/GenBank/DDBJ databases">
        <authorList>
            <person name="Varghese N."/>
            <person name="Submissions S."/>
        </authorList>
    </citation>
    <scope>NUCLEOTIDE SEQUENCE [LARGE SCALE GENOMIC DNA]</scope>
    <source>
        <strain evidence="5">ATCC 700200</strain>
    </source>
</reference>
<dbReference type="EMBL" id="FUYE01000016">
    <property type="protein sequence ID" value="SKB04128.1"/>
    <property type="molecule type" value="Genomic_DNA"/>
</dbReference>
<feature type="domain" description="Sialate O-acetylesterase" evidence="3">
    <location>
        <begin position="772"/>
        <end position="885"/>
    </location>
</feature>
<evidence type="ECO:0000313" key="4">
    <source>
        <dbReference type="EMBL" id="SKB04128.1"/>
    </source>
</evidence>
<dbReference type="STRING" id="48467.SAMN02745166_03983"/>
<dbReference type="InterPro" id="IPR039329">
    <property type="entry name" value="SIAE"/>
</dbReference>
<dbReference type="GO" id="GO:0001681">
    <property type="term" value="F:sialate O-acetylesterase activity"/>
    <property type="evidence" value="ECO:0007669"/>
    <property type="project" value="InterPro"/>
</dbReference>
<dbReference type="Gene3D" id="3.40.50.1110">
    <property type="entry name" value="SGNH hydrolase"/>
    <property type="match status" value="2"/>
</dbReference>
<dbReference type="OrthoDB" id="174702at2"/>